<protein>
    <submittedName>
        <fullName evidence="5">Uncharacterized protein</fullName>
    </submittedName>
</protein>
<sequence length="416" mass="45484">MPRLSRWFGASSSVLNSEANSEIFSPISFASYIIPCARDDPQLNACALKNARKALPHFINGDKKYHVPQLEPFKIPELRVNPDGDNQAVGFSVLIKNCTISGVKNVHIDDIKFDFKKKHAEYSLKFPLLETISTYNITGRIMILPIFGSGQSNITFENMKMIYSFDFEEVKKNGLTYIALKNSHVDVNLGRANIHLENLFNGDKLLGDNMNKFLNENWREVVDDVAPPFTQALAELMGNIFSGVFELSFANEYLFCSSSFANDLIPASGSSFANDLIPASGSSFANDLIPASGSSFANDLIPASGSSFANDLIPASGSSFATDLRLSISQLPVPLGETHRVNELFPSHKRPLDEARKNPGPGNQPAPSRKKLVASVGEFAVNGRLVQPVLVEGVEGFRLCGLKAPPVRKELVLGCK</sequence>
<dbReference type="InterPro" id="IPR010562">
    <property type="entry name" value="Haemolymph_juvenile_hormone-bd"/>
</dbReference>
<evidence type="ECO:0000256" key="4">
    <source>
        <dbReference type="SAM" id="MobiDB-lite"/>
    </source>
</evidence>
<evidence type="ECO:0000313" key="5">
    <source>
        <dbReference type="EMBL" id="CAD7595313.1"/>
    </source>
</evidence>
<gene>
    <name evidence="5" type="ORF">TGEB3V08_LOCUS5971</name>
</gene>
<dbReference type="PANTHER" id="PTHR11008">
    <property type="entry name" value="PROTEIN TAKEOUT-LIKE PROTEIN"/>
    <property type="match status" value="1"/>
</dbReference>
<dbReference type="EMBL" id="OE841321">
    <property type="protein sequence ID" value="CAD7595313.1"/>
    <property type="molecule type" value="Genomic_DNA"/>
</dbReference>
<dbReference type="Pfam" id="PF06585">
    <property type="entry name" value="JHBP"/>
    <property type="match status" value="1"/>
</dbReference>
<keyword evidence="1" id="KW-0732">Signal</keyword>
<dbReference type="GO" id="GO:0005615">
    <property type="term" value="C:extracellular space"/>
    <property type="evidence" value="ECO:0007669"/>
    <property type="project" value="TreeGrafter"/>
</dbReference>
<dbReference type="SMART" id="SM00700">
    <property type="entry name" value="JHBP"/>
    <property type="match status" value="1"/>
</dbReference>
<keyword evidence="2" id="KW-0090">Biological rhythms</keyword>
<dbReference type="PANTHER" id="PTHR11008:SF32">
    <property type="entry name" value="CIRCADIAN CLOCK-CONTROLLED PROTEIN DAYWAKE-RELATED"/>
    <property type="match status" value="1"/>
</dbReference>
<dbReference type="Gene3D" id="3.15.10.30">
    <property type="entry name" value="Haemolymph juvenile hormone binding protein"/>
    <property type="match status" value="1"/>
</dbReference>
<evidence type="ECO:0000256" key="1">
    <source>
        <dbReference type="ARBA" id="ARBA00022729"/>
    </source>
</evidence>
<accession>A0A7R9JZ51</accession>
<name>A0A7R9JZ51_TIMGE</name>
<reference evidence="5" key="1">
    <citation type="submission" date="2020-11" db="EMBL/GenBank/DDBJ databases">
        <authorList>
            <person name="Tran Van P."/>
        </authorList>
    </citation>
    <scope>NUCLEOTIDE SEQUENCE</scope>
</reference>
<dbReference type="GO" id="GO:0007623">
    <property type="term" value="P:circadian rhythm"/>
    <property type="evidence" value="ECO:0007669"/>
    <property type="project" value="UniProtKB-ARBA"/>
</dbReference>
<organism evidence="5">
    <name type="scientific">Timema genevievae</name>
    <name type="common">Walking stick</name>
    <dbReference type="NCBI Taxonomy" id="629358"/>
    <lineage>
        <taxon>Eukaryota</taxon>
        <taxon>Metazoa</taxon>
        <taxon>Ecdysozoa</taxon>
        <taxon>Arthropoda</taxon>
        <taxon>Hexapoda</taxon>
        <taxon>Insecta</taxon>
        <taxon>Pterygota</taxon>
        <taxon>Neoptera</taxon>
        <taxon>Polyneoptera</taxon>
        <taxon>Phasmatodea</taxon>
        <taxon>Timematodea</taxon>
        <taxon>Timematoidea</taxon>
        <taxon>Timematidae</taxon>
        <taxon>Timema</taxon>
    </lineage>
</organism>
<evidence type="ECO:0000256" key="3">
    <source>
        <dbReference type="ARBA" id="ARBA00060902"/>
    </source>
</evidence>
<dbReference type="FunFam" id="3.15.10.30:FF:000001">
    <property type="entry name" value="Takeout-like protein 1"/>
    <property type="match status" value="1"/>
</dbReference>
<dbReference type="InterPro" id="IPR038606">
    <property type="entry name" value="To_sf"/>
</dbReference>
<proteinExistence type="inferred from homology"/>
<evidence type="ECO:0000256" key="2">
    <source>
        <dbReference type="ARBA" id="ARBA00023108"/>
    </source>
</evidence>
<feature type="region of interest" description="Disordered" evidence="4">
    <location>
        <begin position="347"/>
        <end position="369"/>
    </location>
</feature>
<comment type="similarity">
    <text evidence="3">Belongs to the TO family.</text>
</comment>
<dbReference type="AlphaFoldDB" id="A0A7R9JZ51"/>